<name>A0AAD9MGR7_PROWI</name>
<evidence type="ECO:0000256" key="1">
    <source>
        <dbReference type="SAM" id="SignalP"/>
    </source>
</evidence>
<keyword evidence="3" id="KW-1185">Reference proteome</keyword>
<gene>
    <name evidence="2" type="ORF">QBZ16_001478</name>
</gene>
<dbReference type="Proteomes" id="UP001255856">
    <property type="component" value="Unassembled WGS sequence"/>
</dbReference>
<evidence type="ECO:0000313" key="2">
    <source>
        <dbReference type="EMBL" id="KAK2075737.1"/>
    </source>
</evidence>
<keyword evidence="1" id="KW-0732">Signal</keyword>
<reference evidence="2" key="1">
    <citation type="submission" date="2021-01" db="EMBL/GenBank/DDBJ databases">
        <authorList>
            <person name="Eckstrom K.M.E."/>
        </authorList>
    </citation>
    <scope>NUCLEOTIDE SEQUENCE</scope>
    <source>
        <strain evidence="2">UVCC 0001</strain>
    </source>
</reference>
<proteinExistence type="predicted"/>
<dbReference type="PANTHER" id="PTHR38360:SF1">
    <property type="entry name" value="F12P19.7"/>
    <property type="match status" value="1"/>
</dbReference>
<organism evidence="2 3">
    <name type="scientific">Prototheca wickerhamii</name>
    <dbReference type="NCBI Taxonomy" id="3111"/>
    <lineage>
        <taxon>Eukaryota</taxon>
        <taxon>Viridiplantae</taxon>
        <taxon>Chlorophyta</taxon>
        <taxon>core chlorophytes</taxon>
        <taxon>Trebouxiophyceae</taxon>
        <taxon>Chlorellales</taxon>
        <taxon>Chlorellaceae</taxon>
        <taxon>Prototheca</taxon>
    </lineage>
</organism>
<dbReference type="AlphaFoldDB" id="A0AAD9MGR7"/>
<evidence type="ECO:0000313" key="3">
    <source>
        <dbReference type="Proteomes" id="UP001255856"/>
    </source>
</evidence>
<protein>
    <submittedName>
        <fullName evidence="2">Uncharacterized protein</fullName>
    </submittedName>
</protein>
<feature type="chain" id="PRO_5042066421" evidence="1">
    <location>
        <begin position="17"/>
        <end position="492"/>
    </location>
</feature>
<sequence length="492" mass="52788">MRRLAVLACLVAYGAALYQRPVNNDCLRNVDTSSNQASLFPVEFRITGDNAIMKGGATEIQSSTGFSVTYYDTYKVVTDSLANVSYALLQCGYPTPNDLPTLRTFSIPLTSLSILETVPYAYLELLGITDRVFDVSEFVVAPCGQRLVQGCGRASPDSLEASNDTLLADSVGDYTDGVVIASPLAWPTQFSFSGASSPGLLQRAEWIKYLGTFFNLDAYASQVYAAIERNYKRVAAAAQGSPSRPVIAWVSHFVYGEEENFQLSFAAYKNELVRAAGGVPLNVSDVLAIEGTAPSAFSADQIVFGWGANGTFASKEAALEAFLDVLADADYVIDETFVADPTSYNFTSFVEQFSAGDVGPSEDDAWVAAQRIYRPDKLLSESMGWDWYEGAIPRADRVLEDVVSFVYPQAVAADYVRTWMRHISEEPVVVGPGDCAAPQNGCSAAPATICPYISFCGDGTPVLLETNLTTGTAVGNRCTYAACSGASKGGNN</sequence>
<dbReference type="PANTHER" id="PTHR38360">
    <property type="entry name" value="OS03G0120000 PROTEIN"/>
    <property type="match status" value="1"/>
</dbReference>
<feature type="signal peptide" evidence="1">
    <location>
        <begin position="1"/>
        <end position="16"/>
    </location>
</feature>
<accession>A0AAD9MGR7</accession>
<dbReference type="EMBL" id="JASFZW010000013">
    <property type="protein sequence ID" value="KAK2075737.1"/>
    <property type="molecule type" value="Genomic_DNA"/>
</dbReference>
<comment type="caution">
    <text evidence="2">The sequence shown here is derived from an EMBL/GenBank/DDBJ whole genome shotgun (WGS) entry which is preliminary data.</text>
</comment>